<feature type="compositionally biased region" description="Polar residues" evidence="1">
    <location>
        <begin position="74"/>
        <end position="88"/>
    </location>
</feature>
<evidence type="ECO:0000256" key="2">
    <source>
        <dbReference type="SAM" id="Phobius"/>
    </source>
</evidence>
<comment type="caution">
    <text evidence="3">The sequence shown here is derived from an EMBL/GenBank/DDBJ whole genome shotgun (WGS) entry which is preliminary data.</text>
</comment>
<keyword evidence="2" id="KW-0472">Membrane</keyword>
<protein>
    <recommendedName>
        <fullName evidence="5">Lipopolysaccharide assembly protein A domain-containing protein</fullName>
    </recommendedName>
</protein>
<proteinExistence type="predicted"/>
<evidence type="ECO:0000256" key="1">
    <source>
        <dbReference type="SAM" id="MobiDB-lite"/>
    </source>
</evidence>
<keyword evidence="4" id="KW-1185">Reference proteome</keyword>
<dbReference type="EMBL" id="JBDJNQ010000010">
    <property type="protein sequence ID" value="MEN5379417.1"/>
    <property type="molecule type" value="Genomic_DNA"/>
</dbReference>
<feature type="region of interest" description="Disordered" evidence="1">
    <location>
        <begin position="74"/>
        <end position="96"/>
    </location>
</feature>
<evidence type="ECO:0008006" key="5">
    <source>
        <dbReference type="Google" id="ProtNLM"/>
    </source>
</evidence>
<sequence length="96" mass="10868">MNFKTIILLILVVIITIFFMQNTAPVEFWFFGKHIFALSSIIAITLFIGIIIGGILLRPKKRKTEVIQVNPANQSEIEQSSVPNSTLSNEDRDYIS</sequence>
<accession>A0ABV0C1D0</accession>
<keyword evidence="2" id="KW-1133">Transmembrane helix</keyword>
<evidence type="ECO:0000313" key="4">
    <source>
        <dbReference type="Proteomes" id="UP001409291"/>
    </source>
</evidence>
<organism evidence="3 4">
    <name type="scientific">Sphingobacterium kitahiroshimense</name>
    <dbReference type="NCBI Taxonomy" id="470446"/>
    <lineage>
        <taxon>Bacteria</taxon>
        <taxon>Pseudomonadati</taxon>
        <taxon>Bacteroidota</taxon>
        <taxon>Sphingobacteriia</taxon>
        <taxon>Sphingobacteriales</taxon>
        <taxon>Sphingobacteriaceae</taxon>
        <taxon>Sphingobacterium</taxon>
    </lineage>
</organism>
<dbReference type="Proteomes" id="UP001409291">
    <property type="component" value="Unassembled WGS sequence"/>
</dbReference>
<dbReference type="RefSeq" id="WP_346582168.1">
    <property type="nucleotide sequence ID" value="NZ_JBDJLH010000002.1"/>
</dbReference>
<name>A0ABV0C1D0_9SPHI</name>
<gene>
    <name evidence="3" type="ORF">ABE541_19275</name>
</gene>
<feature type="transmembrane region" description="Helical" evidence="2">
    <location>
        <begin position="35"/>
        <end position="57"/>
    </location>
</feature>
<reference evidence="3 4" key="1">
    <citation type="submission" date="2024-04" db="EMBL/GenBank/DDBJ databases">
        <title>WGS of bacteria from Torrens River.</title>
        <authorList>
            <person name="Wyrsch E.R."/>
            <person name="Drigo B."/>
        </authorList>
    </citation>
    <scope>NUCLEOTIDE SEQUENCE [LARGE SCALE GENOMIC DNA]</scope>
    <source>
        <strain evidence="3 4">TWI391</strain>
    </source>
</reference>
<evidence type="ECO:0000313" key="3">
    <source>
        <dbReference type="EMBL" id="MEN5379417.1"/>
    </source>
</evidence>
<keyword evidence="2" id="KW-0812">Transmembrane</keyword>